<evidence type="ECO:0000313" key="1">
    <source>
        <dbReference type="EMBL" id="SFV18051.1"/>
    </source>
</evidence>
<dbReference type="AlphaFoldDB" id="A0A1I7M7Z5"/>
<dbReference type="EMBL" id="FPBO01000089">
    <property type="protein sequence ID" value="SFV18051.1"/>
    <property type="molecule type" value="Genomic_DNA"/>
</dbReference>
<gene>
    <name evidence="1" type="ORF">SAMN05216552_10894</name>
</gene>
<feature type="non-terminal residue" evidence="1">
    <location>
        <position position="228"/>
    </location>
</feature>
<accession>A0A1I7M7Z5</accession>
<sequence length="228" mass="25831">MELTAERPEEGRLLEEGRFDEEGNLVFKYEAGADLKRGGIMADMNDNADLYLYSLCYNRHTGPYQCLTLPWWVKTRYPIYAPRHRCNIEPLIGGEKVFGRIAKDIRNAKRGVDIITWGFDPGMVLERGATAETGQRFGDLLKEVALCRSPAVRIRILVWHDDTLSHAKMNNIPGYYGKPCPTLGSILTKYYSEGHARYNAEWFESIYAGDVPNISFHVRSVPGSARAP</sequence>
<organism evidence="1 2">
    <name type="scientific">Pseudoduganella namucuonensis</name>
    <dbReference type="NCBI Taxonomy" id="1035707"/>
    <lineage>
        <taxon>Bacteria</taxon>
        <taxon>Pseudomonadati</taxon>
        <taxon>Pseudomonadota</taxon>
        <taxon>Betaproteobacteria</taxon>
        <taxon>Burkholderiales</taxon>
        <taxon>Oxalobacteraceae</taxon>
        <taxon>Telluria group</taxon>
        <taxon>Pseudoduganella</taxon>
    </lineage>
</organism>
<name>A0A1I7M7Z5_9BURK</name>
<dbReference type="STRING" id="1035707.SAMN05216552_10894"/>
<dbReference type="SUPFAM" id="SSF56024">
    <property type="entry name" value="Phospholipase D/nuclease"/>
    <property type="match status" value="1"/>
</dbReference>
<proteinExistence type="predicted"/>
<evidence type="ECO:0000313" key="2">
    <source>
        <dbReference type="Proteomes" id="UP000199391"/>
    </source>
</evidence>
<dbReference type="Proteomes" id="UP000199391">
    <property type="component" value="Unassembled WGS sequence"/>
</dbReference>
<keyword evidence="2" id="KW-1185">Reference proteome</keyword>
<protein>
    <submittedName>
        <fullName evidence="1">Uncharacterized protein</fullName>
    </submittedName>
</protein>
<reference evidence="2" key="1">
    <citation type="submission" date="2016-10" db="EMBL/GenBank/DDBJ databases">
        <authorList>
            <person name="Varghese N."/>
            <person name="Submissions S."/>
        </authorList>
    </citation>
    <scope>NUCLEOTIDE SEQUENCE [LARGE SCALE GENOMIC DNA]</scope>
    <source>
        <strain evidence="2">CGMCC 1.11014</strain>
    </source>
</reference>
<dbReference type="Gene3D" id="3.30.870.10">
    <property type="entry name" value="Endonuclease Chain A"/>
    <property type="match status" value="1"/>
</dbReference>